<organism evidence="1 2">
    <name type="scientific">Rahnella sikkimica</name>
    <dbReference type="NCBI Taxonomy" id="1805933"/>
    <lineage>
        <taxon>Bacteria</taxon>
        <taxon>Pseudomonadati</taxon>
        <taxon>Pseudomonadota</taxon>
        <taxon>Gammaproteobacteria</taxon>
        <taxon>Enterobacterales</taxon>
        <taxon>Yersiniaceae</taxon>
        <taxon>Rahnella</taxon>
    </lineage>
</organism>
<protein>
    <submittedName>
        <fullName evidence="1">Uncharacterized protein</fullName>
    </submittedName>
</protein>
<proteinExistence type="predicted"/>
<dbReference type="AlphaFoldDB" id="A0A2L1UPB4"/>
<evidence type="ECO:0000313" key="2">
    <source>
        <dbReference type="Proteomes" id="UP000239197"/>
    </source>
</evidence>
<dbReference type="EMBL" id="CP019062">
    <property type="protein sequence ID" value="AVF34779.1"/>
    <property type="molecule type" value="Genomic_DNA"/>
</dbReference>
<reference evidence="2" key="1">
    <citation type="submission" date="2017-01" db="EMBL/GenBank/DDBJ databases">
        <title>Genome sequence of Rouxiella sp. ERMR1:05.</title>
        <authorList>
            <person name="Kumar R."/>
            <person name="Singh D."/>
            <person name="Kumar S."/>
        </authorList>
    </citation>
    <scope>NUCLEOTIDE SEQUENCE [LARGE SCALE GENOMIC DNA]</scope>
    <source>
        <strain evidence="2">ERMR1:05</strain>
    </source>
</reference>
<sequence>MWVLATQLLAKPPPGLPLGRGGAKQNICYVKKSLRPLSESLLNERFETERLEDRNEGTAQRQVFAAVAVAAEKVPASGSAQ</sequence>
<gene>
    <name evidence="1" type="ORF">BV494_07440</name>
</gene>
<accession>A0A2L1UPB4</accession>
<dbReference type="Proteomes" id="UP000239197">
    <property type="component" value="Chromosome"/>
</dbReference>
<dbReference type="KEGG" id="rox:BV494_07440"/>
<keyword evidence="2" id="KW-1185">Reference proteome</keyword>
<evidence type="ECO:0000313" key="1">
    <source>
        <dbReference type="EMBL" id="AVF34779.1"/>
    </source>
</evidence>
<name>A0A2L1UPB4_9GAMM</name>